<protein>
    <submittedName>
        <fullName evidence="1">Uncharacterized protein</fullName>
    </submittedName>
</protein>
<proteinExistence type="predicted"/>
<dbReference type="Proteomes" id="UP001211907">
    <property type="component" value="Unassembled WGS sequence"/>
</dbReference>
<accession>A0AAD5SPH8</accession>
<keyword evidence="2" id="KW-1185">Reference proteome</keyword>
<comment type="caution">
    <text evidence="1">The sequence shown here is derived from an EMBL/GenBank/DDBJ whole genome shotgun (WGS) entry which is preliminary data.</text>
</comment>
<name>A0AAD5SPH8_9FUNG</name>
<organism evidence="1 2">
    <name type="scientific">Physocladia obscura</name>
    <dbReference type="NCBI Taxonomy" id="109957"/>
    <lineage>
        <taxon>Eukaryota</taxon>
        <taxon>Fungi</taxon>
        <taxon>Fungi incertae sedis</taxon>
        <taxon>Chytridiomycota</taxon>
        <taxon>Chytridiomycota incertae sedis</taxon>
        <taxon>Chytridiomycetes</taxon>
        <taxon>Chytridiales</taxon>
        <taxon>Chytriomycetaceae</taxon>
        <taxon>Physocladia</taxon>
    </lineage>
</organism>
<dbReference type="AlphaFoldDB" id="A0AAD5SPH8"/>
<reference evidence="1" key="1">
    <citation type="submission" date="2020-05" db="EMBL/GenBank/DDBJ databases">
        <title>Phylogenomic resolution of chytrid fungi.</title>
        <authorList>
            <person name="Stajich J.E."/>
            <person name="Amses K."/>
            <person name="Simmons R."/>
            <person name="Seto K."/>
            <person name="Myers J."/>
            <person name="Bonds A."/>
            <person name="Quandt C.A."/>
            <person name="Barry K."/>
            <person name="Liu P."/>
            <person name="Grigoriev I."/>
            <person name="Longcore J.E."/>
            <person name="James T.Y."/>
        </authorList>
    </citation>
    <scope>NUCLEOTIDE SEQUENCE</scope>
    <source>
        <strain evidence="1">JEL0513</strain>
    </source>
</reference>
<evidence type="ECO:0000313" key="2">
    <source>
        <dbReference type="Proteomes" id="UP001211907"/>
    </source>
</evidence>
<dbReference type="EMBL" id="JADGJH010003457">
    <property type="protein sequence ID" value="KAJ3090798.1"/>
    <property type="molecule type" value="Genomic_DNA"/>
</dbReference>
<gene>
    <name evidence="1" type="ORF">HK100_007350</name>
</gene>
<sequence>MESSSTHLTRATDDFVQRIKASAENYVLSCKPIVSVSVFSNEAAQKDQAMVTCADGSLRIYILNESGSIDNLLPTLIQLSDPGKLSRINNTNMYGQFMISRTTQFAIGFTSTGAISVLDVDDDTVLVDMQMQTNRNIIGLNFVPQSIKARPKKLPDGDEIFAHAQGMRAVDANRAVFLVWAGRDWALISLAKLVAWKLVSGGSNTVQ</sequence>
<evidence type="ECO:0000313" key="1">
    <source>
        <dbReference type="EMBL" id="KAJ3090798.1"/>
    </source>
</evidence>